<dbReference type="GeneID" id="96905619"/>
<proteinExistence type="predicted"/>
<dbReference type="InParanoid" id="G0VK98"/>
<reference evidence="1 2" key="1">
    <citation type="journal article" date="2011" name="Proc. Natl. Acad. Sci. U.S.A.">
        <title>Evolutionary erosion of yeast sex chromosomes by mating-type switching accidents.</title>
        <authorList>
            <person name="Gordon J.L."/>
            <person name="Armisen D."/>
            <person name="Proux-Wera E."/>
            <person name="Oheigeartaigh S.S."/>
            <person name="Byrne K.P."/>
            <person name="Wolfe K.H."/>
        </authorList>
    </citation>
    <scope>NUCLEOTIDE SEQUENCE [LARGE SCALE GENOMIC DNA]</scope>
    <source>
        <strain evidence="2">ATCC 76901 / BCRC 22586 / CBS 4309 / NBRC 1992 / NRRL Y-12630</strain>
    </source>
</reference>
<dbReference type="KEGG" id="ncs:NCAS_0I02640"/>
<dbReference type="Proteomes" id="UP000001640">
    <property type="component" value="Chromosome 9"/>
</dbReference>
<evidence type="ECO:0000313" key="1">
    <source>
        <dbReference type="EMBL" id="CCC71932.1"/>
    </source>
</evidence>
<sequence length="184" mass="20922">MDWSNCVVSLCKHVQFHQIDGKKFGLLKNSKHVQGTPLYTYLLSIIHQSMEIKGISTFPLVLALFNETLKPLNIPQLNPYIHTNFDSLLQYLNEHLHRDFSPPAIGNAPSIPFFQIHKTSYSKKNHYFCPTCSCSFCERNKKHNSGTVGYTVLNVTAQNVLPKNAIFKKSVLAETNSRNTELIN</sequence>
<accession>G0VK98</accession>
<dbReference type="HOGENOM" id="CLU_1468562_0_0_1"/>
<protein>
    <submittedName>
        <fullName evidence="1">Uncharacterized protein</fullName>
    </submittedName>
</protein>
<gene>
    <name evidence="1" type="primary">NCAS0I02640</name>
    <name evidence="1" type="ordered locus">NCAS_0I02640</name>
</gene>
<dbReference type="AlphaFoldDB" id="G0VK98"/>
<dbReference type="RefSeq" id="XP_003678274.1">
    <property type="nucleotide sequence ID" value="XM_003678226.1"/>
</dbReference>
<dbReference type="EMBL" id="HE576760">
    <property type="protein sequence ID" value="CCC71932.1"/>
    <property type="molecule type" value="Genomic_DNA"/>
</dbReference>
<organism evidence="1 2">
    <name type="scientific">Naumovozyma castellii</name>
    <name type="common">Yeast</name>
    <name type="synonym">Saccharomyces castellii</name>
    <dbReference type="NCBI Taxonomy" id="27288"/>
    <lineage>
        <taxon>Eukaryota</taxon>
        <taxon>Fungi</taxon>
        <taxon>Dikarya</taxon>
        <taxon>Ascomycota</taxon>
        <taxon>Saccharomycotina</taxon>
        <taxon>Saccharomycetes</taxon>
        <taxon>Saccharomycetales</taxon>
        <taxon>Saccharomycetaceae</taxon>
        <taxon>Naumovozyma</taxon>
    </lineage>
</organism>
<reference key="2">
    <citation type="submission" date="2011-08" db="EMBL/GenBank/DDBJ databases">
        <title>Genome sequence of Naumovozyma castellii.</title>
        <authorList>
            <person name="Gordon J.L."/>
            <person name="Armisen D."/>
            <person name="Proux-Wera E."/>
            <person name="OhEigeartaigh S.S."/>
            <person name="Byrne K.P."/>
            <person name="Wolfe K.H."/>
        </authorList>
    </citation>
    <scope>NUCLEOTIDE SEQUENCE</scope>
    <source>
        <strain>Type strain:CBS 4309</strain>
    </source>
</reference>
<evidence type="ECO:0000313" key="2">
    <source>
        <dbReference type="Proteomes" id="UP000001640"/>
    </source>
</evidence>
<keyword evidence="2" id="KW-1185">Reference proteome</keyword>
<name>G0VK98_NAUCA</name>